<organism evidence="9 10">
    <name type="scientific">Geomonas terrae</name>
    <dbReference type="NCBI Taxonomy" id="2562681"/>
    <lineage>
        <taxon>Bacteria</taxon>
        <taxon>Pseudomonadati</taxon>
        <taxon>Thermodesulfobacteriota</taxon>
        <taxon>Desulfuromonadia</taxon>
        <taxon>Geobacterales</taxon>
        <taxon>Geobacteraceae</taxon>
        <taxon>Geomonas</taxon>
    </lineage>
</organism>
<keyword evidence="6 7" id="KW-0472">Membrane</keyword>
<keyword evidence="3" id="KW-1003">Cell membrane</keyword>
<feature type="transmembrane region" description="Helical" evidence="7">
    <location>
        <begin position="445"/>
        <end position="466"/>
    </location>
</feature>
<dbReference type="RefSeq" id="WP_135870377.1">
    <property type="nucleotide sequence ID" value="NZ_SRSC01000002.1"/>
</dbReference>
<proteinExistence type="predicted"/>
<dbReference type="PANTHER" id="PTHR30509:SF9">
    <property type="entry name" value="MULTIDRUG RESISTANCE PROTEIN MDTO"/>
    <property type="match status" value="1"/>
</dbReference>
<evidence type="ECO:0000256" key="5">
    <source>
        <dbReference type="ARBA" id="ARBA00022989"/>
    </source>
</evidence>
<evidence type="ECO:0000313" key="10">
    <source>
        <dbReference type="Proteomes" id="UP000306416"/>
    </source>
</evidence>
<feature type="transmembrane region" description="Helical" evidence="7">
    <location>
        <begin position="57"/>
        <end position="76"/>
    </location>
</feature>
<evidence type="ECO:0000313" key="8">
    <source>
        <dbReference type="EMBL" id="TGU70490.1"/>
    </source>
</evidence>
<dbReference type="PANTHER" id="PTHR30509">
    <property type="entry name" value="P-HYDROXYBENZOIC ACID EFFLUX PUMP SUBUNIT-RELATED"/>
    <property type="match status" value="1"/>
</dbReference>
<protein>
    <submittedName>
        <fullName evidence="9">FUSC family protein</fullName>
    </submittedName>
</protein>
<accession>A0A4S1CIC2</accession>
<feature type="transmembrane region" description="Helical" evidence="7">
    <location>
        <begin position="108"/>
        <end position="127"/>
    </location>
</feature>
<feature type="transmembrane region" description="Helical" evidence="7">
    <location>
        <begin position="421"/>
        <end position="438"/>
    </location>
</feature>
<dbReference type="AlphaFoldDB" id="A0A4S1CIC2"/>
<dbReference type="GO" id="GO:0005886">
    <property type="term" value="C:plasma membrane"/>
    <property type="evidence" value="ECO:0007669"/>
    <property type="project" value="UniProtKB-SubCell"/>
</dbReference>
<keyword evidence="4 7" id="KW-0812">Transmembrane</keyword>
<comment type="subcellular location">
    <subcellularLocation>
        <location evidence="1">Cell membrane</location>
        <topology evidence="1">Multi-pass membrane protein</topology>
    </subcellularLocation>
</comment>
<sequence>MNSHHRLKLIVALRGTLSALTALGVAQFLGIENPYWAAMTALIVIQPTRGLLFEKSFYRLVGTVFGSLAALFLLRHTVSPSMLTLALVFWLAGCVGIGNLLHGLRSYAFLMAACTCAVIVMSGFMNPSRMNEIAFGRIACIVVGIIVSTAVTAFFTPPSQREELERRLREAVSDAMSWLASLIRHGRTEEVARLEHALLLELADLEVLLDAAGAAAPGFRRRKRQVKSLIAALLSLLSVGRLSAEHLERHKDEDGRHAQWRELLARRLNEAAATFESSEGAAFSTELAALSSEARSHLPLLGETLHGLVAALEDVLSGVEAVAYDQESEPQHRLIRHRDWVEAGRAAFRSGLVIAAVGFTWSATGWSKGPLMLMALSIMTTVFSNKDHPAHFVGNIFVGAAIGSAAAVLCRIFLLPGVVDPYLTIAVVAPFVLLGFIAMQYRKTVLAATDATLFFLFVVQPGVAVHVANIDLAIGAVAMVAGVGTAWISYTLLVPINPRLRMRSILAAVSRDLVRMAQDGSPQVMARTRERLHHRVIRLVDMAARHDPEHLRTVEGGVTALGMAACIISLREKLEREDLAPTSERIIREALMAIAVLAPQPENAGQLLSRAARALYAVLEDGAVMKDVAHAEVGSAGHAGDVQMHPHRLLWAEKQ</sequence>
<feature type="transmembrane region" description="Helical" evidence="7">
    <location>
        <begin position="472"/>
        <end position="493"/>
    </location>
</feature>
<evidence type="ECO:0000256" key="4">
    <source>
        <dbReference type="ARBA" id="ARBA00022692"/>
    </source>
</evidence>
<gene>
    <name evidence="9" type="ORF">E4633_11535</name>
    <name evidence="8" type="ORF">E4633_15925</name>
</gene>
<keyword evidence="10" id="KW-1185">Reference proteome</keyword>
<evidence type="ECO:0000256" key="1">
    <source>
        <dbReference type="ARBA" id="ARBA00004651"/>
    </source>
</evidence>
<feature type="transmembrane region" description="Helical" evidence="7">
    <location>
        <begin position="82"/>
        <end position="101"/>
    </location>
</feature>
<dbReference type="EMBL" id="SRSC01000004">
    <property type="protein sequence ID" value="TGU70490.1"/>
    <property type="molecule type" value="Genomic_DNA"/>
</dbReference>
<dbReference type="Pfam" id="PF04632">
    <property type="entry name" value="FUSC"/>
    <property type="match status" value="1"/>
</dbReference>
<keyword evidence="5 7" id="KW-1133">Transmembrane helix</keyword>
<evidence type="ECO:0000256" key="2">
    <source>
        <dbReference type="ARBA" id="ARBA00022448"/>
    </source>
</evidence>
<dbReference type="GO" id="GO:0022857">
    <property type="term" value="F:transmembrane transporter activity"/>
    <property type="evidence" value="ECO:0007669"/>
    <property type="project" value="InterPro"/>
</dbReference>
<evidence type="ECO:0000256" key="3">
    <source>
        <dbReference type="ARBA" id="ARBA00022475"/>
    </source>
</evidence>
<comment type="caution">
    <text evidence="9">The sequence shown here is derived from an EMBL/GenBank/DDBJ whole genome shotgun (WGS) entry which is preliminary data.</text>
</comment>
<evidence type="ECO:0000313" key="9">
    <source>
        <dbReference type="EMBL" id="TGU72910.1"/>
    </source>
</evidence>
<evidence type="ECO:0000256" key="6">
    <source>
        <dbReference type="ARBA" id="ARBA00023136"/>
    </source>
</evidence>
<name>A0A4S1CIC2_9BACT</name>
<feature type="transmembrane region" description="Helical" evidence="7">
    <location>
        <begin position="133"/>
        <end position="156"/>
    </location>
</feature>
<evidence type="ECO:0000256" key="7">
    <source>
        <dbReference type="SAM" id="Phobius"/>
    </source>
</evidence>
<dbReference type="InterPro" id="IPR006726">
    <property type="entry name" value="PHBA_efflux_AaeB/fusaric-R"/>
</dbReference>
<reference evidence="9 10" key="1">
    <citation type="submission" date="2019-04" db="EMBL/GenBank/DDBJ databases">
        <title>Geobacter oryzae sp. nov., ferric-reducing bacteria isolated from paddy soil.</title>
        <authorList>
            <person name="Xu Z."/>
            <person name="Masuda Y."/>
            <person name="Itoh H."/>
            <person name="Senoo K."/>
        </authorList>
    </citation>
    <scope>NUCLEOTIDE SEQUENCE [LARGE SCALE GENOMIC DNA]</scope>
    <source>
        <strain evidence="9 10">Red111</strain>
    </source>
</reference>
<dbReference type="Proteomes" id="UP000306416">
    <property type="component" value="Unassembled WGS sequence"/>
</dbReference>
<keyword evidence="2" id="KW-0813">Transport</keyword>
<dbReference type="EMBL" id="SRSC01000002">
    <property type="protein sequence ID" value="TGU72910.1"/>
    <property type="molecule type" value="Genomic_DNA"/>
</dbReference>
<feature type="transmembrane region" description="Helical" evidence="7">
    <location>
        <begin position="392"/>
        <end position="415"/>
    </location>
</feature>